<comment type="caution">
    <text evidence="2">The sequence shown here is derived from an EMBL/GenBank/DDBJ whole genome shotgun (WGS) entry which is preliminary data.</text>
</comment>
<evidence type="ECO:0000313" key="3">
    <source>
        <dbReference type="Proteomes" id="UP001383192"/>
    </source>
</evidence>
<accession>A0AAW0D1Y0</accession>
<dbReference type="AlphaFoldDB" id="A0AAW0D1Y0"/>
<evidence type="ECO:0000313" key="2">
    <source>
        <dbReference type="EMBL" id="KAK7045388.1"/>
    </source>
</evidence>
<feature type="region of interest" description="Disordered" evidence="1">
    <location>
        <begin position="51"/>
        <end position="97"/>
    </location>
</feature>
<dbReference type="EMBL" id="JAYKXP010000025">
    <property type="protein sequence ID" value="KAK7045388.1"/>
    <property type="molecule type" value="Genomic_DNA"/>
</dbReference>
<evidence type="ECO:0000256" key="1">
    <source>
        <dbReference type="SAM" id="MobiDB-lite"/>
    </source>
</evidence>
<sequence length="97" mass="10254">MPPDLGVIFARFEQTAPERLGSAGERLQISSLTYPAKLDSMRSDWCAAASPCTGTGVEGGNRPAAGELGRKERSNWARSGPRKNDTGEKGNFQSGAA</sequence>
<keyword evidence="3" id="KW-1185">Reference proteome</keyword>
<organism evidence="2 3">
    <name type="scientific">Paramarasmius palmivorus</name>
    <dbReference type="NCBI Taxonomy" id="297713"/>
    <lineage>
        <taxon>Eukaryota</taxon>
        <taxon>Fungi</taxon>
        <taxon>Dikarya</taxon>
        <taxon>Basidiomycota</taxon>
        <taxon>Agaricomycotina</taxon>
        <taxon>Agaricomycetes</taxon>
        <taxon>Agaricomycetidae</taxon>
        <taxon>Agaricales</taxon>
        <taxon>Marasmiineae</taxon>
        <taxon>Marasmiaceae</taxon>
        <taxon>Paramarasmius</taxon>
    </lineage>
</organism>
<gene>
    <name evidence="2" type="ORF">VNI00_007639</name>
</gene>
<protein>
    <submittedName>
        <fullName evidence="2">Uncharacterized protein</fullName>
    </submittedName>
</protein>
<reference evidence="2 3" key="1">
    <citation type="submission" date="2024-01" db="EMBL/GenBank/DDBJ databases">
        <title>A draft genome for a cacao thread blight-causing isolate of Paramarasmius palmivorus.</title>
        <authorList>
            <person name="Baruah I.K."/>
            <person name="Bukari Y."/>
            <person name="Amoako-Attah I."/>
            <person name="Meinhardt L.W."/>
            <person name="Bailey B.A."/>
            <person name="Cohen S.P."/>
        </authorList>
    </citation>
    <scope>NUCLEOTIDE SEQUENCE [LARGE SCALE GENOMIC DNA]</scope>
    <source>
        <strain evidence="2 3">GH-12</strain>
    </source>
</reference>
<name>A0AAW0D1Y0_9AGAR</name>
<proteinExistence type="predicted"/>
<dbReference type="Proteomes" id="UP001383192">
    <property type="component" value="Unassembled WGS sequence"/>
</dbReference>